<evidence type="ECO:0000256" key="5">
    <source>
        <dbReference type="ARBA" id="ARBA00022989"/>
    </source>
</evidence>
<dbReference type="EMBL" id="FNVQ01000001">
    <property type="protein sequence ID" value="SEF85937.1"/>
    <property type="molecule type" value="Genomic_DNA"/>
</dbReference>
<evidence type="ECO:0000313" key="10">
    <source>
        <dbReference type="Proteomes" id="UP000236745"/>
    </source>
</evidence>
<dbReference type="PANTHER" id="PTHR43386:SF23">
    <property type="entry name" value="ABC TRANSPORTER"/>
    <property type="match status" value="1"/>
</dbReference>
<dbReference type="InterPro" id="IPR000515">
    <property type="entry name" value="MetI-like"/>
</dbReference>
<evidence type="ECO:0000256" key="1">
    <source>
        <dbReference type="ARBA" id="ARBA00004651"/>
    </source>
</evidence>
<feature type="domain" description="ABC transmembrane type-1" evidence="8">
    <location>
        <begin position="83"/>
        <end position="273"/>
    </location>
</feature>
<dbReference type="CDD" id="cd06261">
    <property type="entry name" value="TM_PBP2"/>
    <property type="match status" value="1"/>
</dbReference>
<sequence length="287" mass="30978">MNHAVAPQAMNSLVIRSNNRISTLMLTALGLGGILLVALGSVLIGDRGITMDFSARMLAPSWQHWFGTDQFGHDMLARTLHGLSLSLNVGLITAALSTAIAVVLAMLAATGGRWADAVVSFLIDTTLGLPHLMLLILIAFALGGGTTAVIIAVTLTHWPRLTRILRAEILQVRSAEYVQASRQFGKSWWYIGRHHLLPHLLPQTLVGFTLLFPHAILHEAALTFLGFGLEPGKPAIGTLLADSMRYLMAGNWWLGLFPGLGLLLLVLSFDAIGNGTRKLTDPRLSEV</sequence>
<evidence type="ECO:0000313" key="9">
    <source>
        <dbReference type="EMBL" id="SEF85937.1"/>
    </source>
</evidence>
<accession>A0A1H5VHD5</accession>
<evidence type="ECO:0000256" key="2">
    <source>
        <dbReference type="ARBA" id="ARBA00022448"/>
    </source>
</evidence>
<dbReference type="GO" id="GO:0055085">
    <property type="term" value="P:transmembrane transport"/>
    <property type="evidence" value="ECO:0007669"/>
    <property type="project" value="InterPro"/>
</dbReference>
<proteinExistence type="inferred from homology"/>
<keyword evidence="2 7" id="KW-0813">Transport</keyword>
<dbReference type="InterPro" id="IPR035906">
    <property type="entry name" value="MetI-like_sf"/>
</dbReference>
<comment type="subcellular location">
    <subcellularLocation>
        <location evidence="1 7">Cell membrane</location>
        <topology evidence="1 7">Multi-pass membrane protein</topology>
    </subcellularLocation>
</comment>
<dbReference type="Pfam" id="PF00528">
    <property type="entry name" value="BPD_transp_1"/>
    <property type="match status" value="1"/>
</dbReference>
<reference evidence="9 10" key="1">
    <citation type="submission" date="2016-10" db="EMBL/GenBank/DDBJ databases">
        <authorList>
            <person name="de Groot N.N."/>
        </authorList>
    </citation>
    <scope>NUCLEOTIDE SEQUENCE [LARGE SCALE GENOMIC DNA]</scope>
    <source>
        <strain evidence="9 10">DSM 22012</strain>
    </source>
</reference>
<dbReference type="OrthoDB" id="9783218at2"/>
<gene>
    <name evidence="9" type="ORF">SAMN05444390_101719</name>
</gene>
<feature type="transmembrane region" description="Helical" evidence="7">
    <location>
        <begin position="20"/>
        <end position="44"/>
    </location>
</feature>
<keyword evidence="10" id="KW-1185">Reference proteome</keyword>
<dbReference type="SUPFAM" id="SSF161098">
    <property type="entry name" value="MetI-like"/>
    <property type="match status" value="1"/>
</dbReference>
<dbReference type="PROSITE" id="PS50928">
    <property type="entry name" value="ABC_TM1"/>
    <property type="match status" value="1"/>
</dbReference>
<keyword evidence="5 7" id="KW-1133">Transmembrane helix</keyword>
<protein>
    <submittedName>
        <fullName evidence="9">Peptide/nickel transport system permease protein</fullName>
    </submittedName>
</protein>
<dbReference type="InterPro" id="IPR050366">
    <property type="entry name" value="BP-dependent_transpt_permease"/>
</dbReference>
<feature type="transmembrane region" description="Helical" evidence="7">
    <location>
        <begin position="129"/>
        <end position="156"/>
    </location>
</feature>
<evidence type="ECO:0000256" key="7">
    <source>
        <dbReference type="RuleBase" id="RU363032"/>
    </source>
</evidence>
<evidence type="ECO:0000256" key="6">
    <source>
        <dbReference type="ARBA" id="ARBA00023136"/>
    </source>
</evidence>
<dbReference type="Gene3D" id="1.10.3720.10">
    <property type="entry name" value="MetI-like"/>
    <property type="match status" value="1"/>
</dbReference>
<keyword evidence="6 7" id="KW-0472">Membrane</keyword>
<evidence type="ECO:0000259" key="8">
    <source>
        <dbReference type="PROSITE" id="PS50928"/>
    </source>
</evidence>
<keyword evidence="4 7" id="KW-0812">Transmembrane</keyword>
<evidence type="ECO:0000256" key="4">
    <source>
        <dbReference type="ARBA" id="ARBA00022692"/>
    </source>
</evidence>
<dbReference type="Proteomes" id="UP000236745">
    <property type="component" value="Unassembled WGS sequence"/>
</dbReference>
<dbReference type="AlphaFoldDB" id="A0A1H5VHD5"/>
<feature type="transmembrane region" description="Helical" evidence="7">
    <location>
        <begin position="252"/>
        <end position="273"/>
    </location>
</feature>
<name>A0A1H5VHD5_9GAMM</name>
<dbReference type="PANTHER" id="PTHR43386">
    <property type="entry name" value="OLIGOPEPTIDE TRANSPORT SYSTEM PERMEASE PROTEIN APPC"/>
    <property type="match status" value="1"/>
</dbReference>
<dbReference type="GO" id="GO:0005886">
    <property type="term" value="C:plasma membrane"/>
    <property type="evidence" value="ECO:0007669"/>
    <property type="project" value="UniProtKB-SubCell"/>
</dbReference>
<dbReference type="RefSeq" id="WP_104001681.1">
    <property type="nucleotide sequence ID" value="NZ_FNVQ01000001.1"/>
</dbReference>
<comment type="similarity">
    <text evidence="7">Belongs to the binding-protein-dependent transport system permease family.</text>
</comment>
<organism evidence="9 10">
    <name type="scientific">Marinobacterium lutimaris</name>
    <dbReference type="NCBI Taxonomy" id="568106"/>
    <lineage>
        <taxon>Bacteria</taxon>
        <taxon>Pseudomonadati</taxon>
        <taxon>Pseudomonadota</taxon>
        <taxon>Gammaproteobacteria</taxon>
        <taxon>Oceanospirillales</taxon>
        <taxon>Oceanospirillaceae</taxon>
        <taxon>Marinobacterium</taxon>
    </lineage>
</organism>
<feature type="transmembrane region" description="Helical" evidence="7">
    <location>
        <begin position="85"/>
        <end position="109"/>
    </location>
</feature>
<evidence type="ECO:0000256" key="3">
    <source>
        <dbReference type="ARBA" id="ARBA00022475"/>
    </source>
</evidence>
<keyword evidence="3" id="KW-1003">Cell membrane</keyword>